<dbReference type="GO" id="GO:0048471">
    <property type="term" value="C:perinuclear region of cytoplasm"/>
    <property type="evidence" value="ECO:0007669"/>
    <property type="project" value="TreeGrafter"/>
</dbReference>
<dbReference type="SMART" id="SM00368">
    <property type="entry name" value="LRR_RI"/>
    <property type="match status" value="5"/>
</dbReference>
<sequence>MEPFKASERIFDLENITEMPDFYLNYYGNEWEFLDGEEEEEILEEEEEEEEEGEEEEEKEREPKEEDIFVDFPEFVAEKKARLELEKEKLQKIIDIKEEKYLSEETLITPKEESIVSVESSVESSIHPCLRDIDISDSQLKLQNLYTMFPIPDDPGLVPAFWTIHERKIESYPDDGVLKFFDLAKAFHIRPIQALEDMLLSERINLQYYGINPRAIKPLCEALMKNPFVHLVNLTGNWLSEDACYHLNDLLQNNNIIHTLLLSGCKIGPKGAAKLHDGISENVTLKKLDLSDCNIRNEGLDHITDAMCDNESIETLLINDNNLDESCAGTLQRLLSCSKTVKRLGLSWNSLYTAETWKKLIRGFENNEVLIDLDLSWNALGRECVPYIRRLLMRSSPLKILHLNGNRFYNENVEIIAKGLSKNTKLEELYMGNNPIKAEGALTLVEAVTPDKSPESPLRILDLTNIWADKKILPELETIQNNKPWLDIKLGGILSNYKVKDLDIQAILLRRANYEAMKPKKNHRRNFGHFVLSLSDGPISRGMFIKLIKKFRLKLSQSLIDELINAFAGARHDVDQGLLKSVYMKHFPNTKLPPEKPVKKRKINGPNKKKRKR</sequence>
<organism evidence="5 6">
    <name type="scientific">Melipona quadrifasciata</name>
    <dbReference type="NCBI Taxonomy" id="166423"/>
    <lineage>
        <taxon>Eukaryota</taxon>
        <taxon>Metazoa</taxon>
        <taxon>Ecdysozoa</taxon>
        <taxon>Arthropoda</taxon>
        <taxon>Hexapoda</taxon>
        <taxon>Insecta</taxon>
        <taxon>Pterygota</taxon>
        <taxon>Neoptera</taxon>
        <taxon>Endopterygota</taxon>
        <taxon>Hymenoptera</taxon>
        <taxon>Apocrita</taxon>
        <taxon>Aculeata</taxon>
        <taxon>Apoidea</taxon>
        <taxon>Anthophila</taxon>
        <taxon>Apidae</taxon>
        <taxon>Melipona</taxon>
    </lineage>
</organism>
<gene>
    <name evidence="5" type="ORF">WN51_10399</name>
</gene>
<feature type="region of interest" description="Disordered" evidence="4">
    <location>
        <begin position="590"/>
        <end position="613"/>
    </location>
</feature>
<name>A0A0M9A4E4_9HYME</name>
<evidence type="ECO:0000256" key="2">
    <source>
        <dbReference type="ARBA" id="ARBA00022614"/>
    </source>
</evidence>
<dbReference type="Gene3D" id="3.80.10.10">
    <property type="entry name" value="Ribonuclease Inhibitor"/>
    <property type="match status" value="1"/>
</dbReference>
<dbReference type="Proteomes" id="UP000053105">
    <property type="component" value="Unassembled WGS sequence"/>
</dbReference>
<dbReference type="EMBL" id="KQ435736">
    <property type="protein sequence ID" value="KOX77005.1"/>
    <property type="molecule type" value="Genomic_DNA"/>
</dbReference>
<evidence type="ECO:0000256" key="1">
    <source>
        <dbReference type="ARBA" id="ARBA00022468"/>
    </source>
</evidence>
<protein>
    <submittedName>
        <fullName evidence="5">Uncharacterized protein</fullName>
    </submittedName>
</protein>
<dbReference type="STRING" id="166423.A0A0M9A4E4"/>
<dbReference type="AlphaFoldDB" id="A0A0M9A4E4"/>
<dbReference type="OrthoDB" id="8436363at2759"/>
<dbReference type="PANTHER" id="PTHR24113:SF12">
    <property type="entry name" value="RAN GTPASE-ACTIVATING PROTEIN 1"/>
    <property type="match status" value="1"/>
</dbReference>
<dbReference type="GO" id="GO:0031267">
    <property type="term" value="F:small GTPase binding"/>
    <property type="evidence" value="ECO:0007669"/>
    <property type="project" value="TreeGrafter"/>
</dbReference>
<feature type="compositionally biased region" description="Acidic residues" evidence="4">
    <location>
        <begin position="35"/>
        <end position="59"/>
    </location>
</feature>
<keyword evidence="3" id="KW-0677">Repeat</keyword>
<dbReference type="Pfam" id="PF13516">
    <property type="entry name" value="LRR_6"/>
    <property type="match status" value="3"/>
</dbReference>
<reference evidence="5 6" key="1">
    <citation type="submission" date="2015-07" db="EMBL/GenBank/DDBJ databases">
        <title>The genome of Melipona quadrifasciata.</title>
        <authorList>
            <person name="Pan H."/>
            <person name="Kapheim K."/>
        </authorList>
    </citation>
    <scope>NUCLEOTIDE SEQUENCE [LARGE SCALE GENOMIC DNA]</scope>
    <source>
        <strain evidence="5">0111107301</strain>
        <tissue evidence="5">Whole body</tissue>
    </source>
</reference>
<keyword evidence="2" id="KW-0433">Leucine-rich repeat</keyword>
<dbReference type="SUPFAM" id="SSF52047">
    <property type="entry name" value="RNI-like"/>
    <property type="match status" value="1"/>
</dbReference>
<dbReference type="GO" id="GO:0005096">
    <property type="term" value="F:GTPase activator activity"/>
    <property type="evidence" value="ECO:0007669"/>
    <property type="project" value="UniProtKB-KW"/>
</dbReference>
<dbReference type="GO" id="GO:0005829">
    <property type="term" value="C:cytosol"/>
    <property type="evidence" value="ECO:0007669"/>
    <property type="project" value="TreeGrafter"/>
</dbReference>
<dbReference type="InterPro" id="IPR027038">
    <property type="entry name" value="RanGap"/>
</dbReference>
<keyword evidence="1" id="KW-0343">GTPase activation</keyword>
<dbReference type="PANTHER" id="PTHR24113">
    <property type="entry name" value="RAN GTPASE-ACTIVATING PROTEIN 1"/>
    <property type="match status" value="1"/>
</dbReference>
<accession>A0A0M9A4E4</accession>
<dbReference type="InterPro" id="IPR001611">
    <property type="entry name" value="Leu-rich_rpt"/>
</dbReference>
<evidence type="ECO:0000256" key="3">
    <source>
        <dbReference type="ARBA" id="ARBA00022737"/>
    </source>
</evidence>
<dbReference type="GO" id="GO:0006913">
    <property type="term" value="P:nucleocytoplasmic transport"/>
    <property type="evidence" value="ECO:0007669"/>
    <property type="project" value="TreeGrafter"/>
</dbReference>
<keyword evidence="6" id="KW-1185">Reference proteome</keyword>
<dbReference type="InterPro" id="IPR032675">
    <property type="entry name" value="LRR_dom_sf"/>
</dbReference>
<dbReference type="GO" id="GO:0005634">
    <property type="term" value="C:nucleus"/>
    <property type="evidence" value="ECO:0007669"/>
    <property type="project" value="TreeGrafter"/>
</dbReference>
<evidence type="ECO:0000313" key="6">
    <source>
        <dbReference type="Proteomes" id="UP000053105"/>
    </source>
</evidence>
<evidence type="ECO:0000256" key="4">
    <source>
        <dbReference type="SAM" id="MobiDB-lite"/>
    </source>
</evidence>
<evidence type="ECO:0000313" key="5">
    <source>
        <dbReference type="EMBL" id="KOX77005.1"/>
    </source>
</evidence>
<feature type="compositionally biased region" description="Basic residues" evidence="4">
    <location>
        <begin position="598"/>
        <end position="613"/>
    </location>
</feature>
<feature type="region of interest" description="Disordered" evidence="4">
    <location>
        <begin position="35"/>
        <end position="66"/>
    </location>
</feature>
<proteinExistence type="predicted"/>